<dbReference type="Pfam" id="PF19952">
    <property type="entry name" value="DUF6414"/>
    <property type="match status" value="1"/>
</dbReference>
<name>A0A9Q3SWZ8_9LACO</name>
<evidence type="ECO:0000313" key="1">
    <source>
        <dbReference type="EMBL" id="MBZ5961887.1"/>
    </source>
</evidence>
<comment type="caution">
    <text evidence="1">The sequence shown here is derived from an EMBL/GenBank/DDBJ whole genome shotgun (WGS) entry which is preliminary data.</text>
</comment>
<dbReference type="EMBL" id="JAHBFI010000004">
    <property type="protein sequence ID" value="MBZ5961887.1"/>
    <property type="molecule type" value="Genomic_DNA"/>
</dbReference>
<protein>
    <submittedName>
        <fullName evidence="1">Uncharacterized protein</fullName>
    </submittedName>
</protein>
<gene>
    <name evidence="1" type="ORF">KIJ12_01735</name>
</gene>
<dbReference type="RefSeq" id="WP_224143980.1">
    <property type="nucleotide sequence ID" value="NZ_JAHBFI010000004.1"/>
</dbReference>
<sequence>MTKNNQSNLVKIAYFDEQAAIDALQIVDKGSALESLSKTLEKESSIDAEGNVGKSFLGMIGFGLKGNAKRDKHTIMQSQVTSTLISQFLEKVSAGKIVLCTVNKPTLRIQKDSIAYFRNLLPITHMIKDFSALENVDEDSQRVLSALNFDQLGDSLDSFSAYYELEGIFMERPAIFRFNIDGLRNNYSLLDLAKVDKLKIYGLTVGYRDSINLAFDNQIDKLVAEVDDDELDFDDLRDNESEKDENIELYPVIDVILAGVES</sequence>
<reference evidence="1" key="1">
    <citation type="submission" date="2021-05" db="EMBL/GenBank/DDBJ databases">
        <title>Pangenome of Leuconostoc gelidum warrants species status for Leuconostoc gelidum subsp. gasicomitatum.</title>
        <authorList>
            <person name="Johansson P."/>
            <person name="Sade E."/>
            <person name="Hultman J."/>
            <person name="Auvinen P."/>
            <person name="Bjorkroth J."/>
        </authorList>
    </citation>
    <scope>NUCLEOTIDE SEQUENCE</scope>
    <source>
        <strain evidence="1">A.21.4</strain>
    </source>
</reference>
<evidence type="ECO:0000313" key="2">
    <source>
        <dbReference type="Proteomes" id="UP000752647"/>
    </source>
</evidence>
<dbReference type="Proteomes" id="UP000752647">
    <property type="component" value="Unassembled WGS sequence"/>
</dbReference>
<dbReference type="AlphaFoldDB" id="A0A9Q3SWZ8"/>
<proteinExistence type="predicted"/>
<dbReference type="InterPro" id="IPR045633">
    <property type="entry name" value="DUF6414"/>
</dbReference>
<accession>A0A9Q3SWZ8</accession>
<organism evidence="1 2">
    <name type="scientific">Leuconostoc gasicomitatum</name>
    <dbReference type="NCBI Taxonomy" id="115778"/>
    <lineage>
        <taxon>Bacteria</taxon>
        <taxon>Bacillati</taxon>
        <taxon>Bacillota</taxon>
        <taxon>Bacilli</taxon>
        <taxon>Lactobacillales</taxon>
        <taxon>Lactobacillaceae</taxon>
        <taxon>Leuconostoc</taxon>
        <taxon>Leuconostoc gelidum group</taxon>
    </lineage>
</organism>